<dbReference type="EMBL" id="AEUZ02000001">
    <property type="protein sequence ID" value="EHJ57493.1"/>
    <property type="molecule type" value="Genomic_DNA"/>
</dbReference>
<dbReference type="RefSeq" id="WP_006740201.1">
    <property type="nucleotide sequence ID" value="NZ_AEUZ02000001.1"/>
</dbReference>
<proteinExistence type="predicted"/>
<dbReference type="CDD" id="cd02947">
    <property type="entry name" value="TRX_family"/>
    <property type="match status" value="1"/>
</dbReference>
<dbReference type="STRING" id="764291.STRUR_1983"/>
<keyword evidence="1" id="KW-1133">Transmembrane helix</keyword>
<name>G5KDW4_9STRE</name>
<evidence type="ECO:0000313" key="4">
    <source>
        <dbReference type="Proteomes" id="UP000005388"/>
    </source>
</evidence>
<dbReference type="InterPro" id="IPR036249">
    <property type="entry name" value="Thioredoxin-like_sf"/>
</dbReference>
<keyword evidence="1" id="KW-0472">Membrane</keyword>
<evidence type="ECO:0000256" key="1">
    <source>
        <dbReference type="SAM" id="Phobius"/>
    </source>
</evidence>
<gene>
    <name evidence="3" type="ORF">STRUR_1983</name>
</gene>
<reference evidence="3 4" key="1">
    <citation type="journal article" date="2014" name="Int. J. Syst. Evol. Microbiol.">
        <title>Phylogenomics and the dynamic genome evolution of the genus Streptococcus.</title>
        <authorList>
            <consortium name="The Broad Institute Genome Sequencing Platform"/>
            <person name="Richards V.P."/>
            <person name="Palmer S.R."/>
            <person name="Pavinski Bitar P.D."/>
            <person name="Qin X."/>
            <person name="Weinstock G.M."/>
            <person name="Highlander S.K."/>
            <person name="Town C.D."/>
            <person name="Burne R.A."/>
            <person name="Stanhope M.J."/>
        </authorList>
    </citation>
    <scope>NUCLEOTIDE SEQUENCE [LARGE SCALE GENOMIC DNA]</scope>
    <source>
        <strain evidence="3 4">2285-97</strain>
    </source>
</reference>
<feature type="transmembrane region" description="Helical" evidence="1">
    <location>
        <begin position="6"/>
        <end position="24"/>
    </location>
</feature>
<dbReference type="AlphaFoldDB" id="G5KDW4"/>
<evidence type="ECO:0000259" key="2">
    <source>
        <dbReference type="Pfam" id="PF00085"/>
    </source>
</evidence>
<sequence>MKDEKIILSSFILILFFCLGAWIYHWNSGFDKRLSENEYYNTKSDNKVNLVFYKAGCPYCKAGKNEVTNQAKKSKIVTYFINVESKKGLEIAKRYHVKYAPTIVAIRKNSNKSFLYAHDKGKKIVVEKNKIKEVFRS</sequence>
<dbReference type="Proteomes" id="UP000005388">
    <property type="component" value="Unassembled WGS sequence"/>
</dbReference>
<dbReference type="Pfam" id="PF00085">
    <property type="entry name" value="Thioredoxin"/>
    <property type="match status" value="1"/>
</dbReference>
<keyword evidence="4" id="KW-1185">Reference proteome</keyword>
<organism evidence="3 4">
    <name type="scientific">Streptococcus urinalis 2285-97</name>
    <dbReference type="NCBI Taxonomy" id="764291"/>
    <lineage>
        <taxon>Bacteria</taxon>
        <taxon>Bacillati</taxon>
        <taxon>Bacillota</taxon>
        <taxon>Bacilli</taxon>
        <taxon>Lactobacillales</taxon>
        <taxon>Streptococcaceae</taxon>
        <taxon>Streptococcus</taxon>
    </lineage>
</organism>
<comment type="caution">
    <text evidence="3">The sequence shown here is derived from an EMBL/GenBank/DDBJ whole genome shotgun (WGS) entry which is preliminary data.</text>
</comment>
<keyword evidence="1" id="KW-0812">Transmembrane</keyword>
<dbReference type="SUPFAM" id="SSF52833">
    <property type="entry name" value="Thioredoxin-like"/>
    <property type="match status" value="1"/>
</dbReference>
<protein>
    <submittedName>
        <fullName evidence="3">Thioredoxin</fullName>
    </submittedName>
</protein>
<dbReference type="Gene3D" id="3.40.30.10">
    <property type="entry name" value="Glutaredoxin"/>
    <property type="match status" value="1"/>
</dbReference>
<feature type="domain" description="Thioredoxin" evidence="2">
    <location>
        <begin position="43"/>
        <end position="113"/>
    </location>
</feature>
<evidence type="ECO:0000313" key="3">
    <source>
        <dbReference type="EMBL" id="EHJ57493.1"/>
    </source>
</evidence>
<accession>G5KDW4</accession>
<dbReference type="InterPro" id="IPR013766">
    <property type="entry name" value="Thioredoxin_domain"/>
</dbReference>